<dbReference type="Proteomes" id="UP000095746">
    <property type="component" value="Unassembled WGS sequence"/>
</dbReference>
<organism evidence="1 2">
    <name type="scientific">Flavonifractor plautii</name>
    <name type="common">Fusobacterium plautii</name>
    <dbReference type="NCBI Taxonomy" id="292800"/>
    <lineage>
        <taxon>Bacteria</taxon>
        <taxon>Bacillati</taxon>
        <taxon>Bacillota</taxon>
        <taxon>Clostridia</taxon>
        <taxon>Eubacteriales</taxon>
        <taxon>Oscillospiraceae</taxon>
        <taxon>Flavonifractor</taxon>
    </lineage>
</organism>
<protein>
    <submittedName>
        <fullName evidence="1">Uncharacterized protein</fullName>
    </submittedName>
</protein>
<evidence type="ECO:0000313" key="1">
    <source>
        <dbReference type="EMBL" id="CUP05916.1"/>
    </source>
</evidence>
<dbReference type="EMBL" id="CYZT01000245">
    <property type="protein sequence ID" value="CUP05916.1"/>
    <property type="molecule type" value="Genomic_DNA"/>
</dbReference>
<gene>
    <name evidence="1" type="ORF">ERS852411_02612</name>
</gene>
<dbReference type="AlphaFoldDB" id="A0A174K641"/>
<evidence type="ECO:0000313" key="2">
    <source>
        <dbReference type="Proteomes" id="UP000095746"/>
    </source>
</evidence>
<name>A0A174K641_FLAPL</name>
<sequence length="107" mass="11756">MAETLSLGFVLLQSAMQVAVFSLNVRYGLAVMTRISAACADKESIIMSNSTAETICFFIKITSLNIFDKNAFGDSYQVNAAGGDFLTKIFENMKLLFKQLPNTFGHI</sequence>
<proteinExistence type="predicted"/>
<accession>A0A174K641</accession>
<reference evidence="1 2" key="1">
    <citation type="submission" date="2015-09" db="EMBL/GenBank/DDBJ databases">
        <authorList>
            <consortium name="Pathogen Informatics"/>
        </authorList>
    </citation>
    <scope>NUCLEOTIDE SEQUENCE [LARGE SCALE GENOMIC DNA]</scope>
    <source>
        <strain evidence="1 2">2789STDY5608854</strain>
    </source>
</reference>